<dbReference type="PANTHER" id="PTHR22835">
    <property type="entry name" value="ZINC FINGER FYVE DOMAIN CONTAINING PROTEIN"/>
    <property type="match status" value="1"/>
</dbReference>
<proteinExistence type="inferred from homology"/>
<keyword evidence="7" id="KW-1185">Reference proteome</keyword>
<dbReference type="GO" id="GO:0016788">
    <property type="term" value="F:hydrolase activity, acting on ester bonds"/>
    <property type="evidence" value="ECO:0007669"/>
    <property type="project" value="InterPro"/>
</dbReference>
<dbReference type="InterPro" id="IPR001087">
    <property type="entry name" value="GDSL"/>
</dbReference>
<evidence type="ECO:0000313" key="7">
    <source>
        <dbReference type="Proteomes" id="UP001417504"/>
    </source>
</evidence>
<dbReference type="SUPFAM" id="SSF52266">
    <property type="entry name" value="SGNH hydrolase"/>
    <property type="match status" value="1"/>
</dbReference>
<evidence type="ECO:0000256" key="3">
    <source>
        <dbReference type="ARBA" id="ARBA00022801"/>
    </source>
</evidence>
<keyword evidence="3" id="KW-0378">Hydrolase</keyword>
<dbReference type="Pfam" id="PF00657">
    <property type="entry name" value="Lipase_GDSL"/>
    <property type="match status" value="1"/>
</dbReference>
<evidence type="ECO:0000256" key="1">
    <source>
        <dbReference type="ARBA" id="ARBA00008668"/>
    </source>
</evidence>
<keyword evidence="5" id="KW-0812">Transmembrane</keyword>
<dbReference type="Gene3D" id="3.40.50.1110">
    <property type="entry name" value="SGNH hydrolase"/>
    <property type="match status" value="1"/>
</dbReference>
<evidence type="ECO:0000313" key="6">
    <source>
        <dbReference type="EMBL" id="KAK9117418.1"/>
    </source>
</evidence>
<organism evidence="6 7">
    <name type="scientific">Stephania japonica</name>
    <dbReference type="NCBI Taxonomy" id="461633"/>
    <lineage>
        <taxon>Eukaryota</taxon>
        <taxon>Viridiplantae</taxon>
        <taxon>Streptophyta</taxon>
        <taxon>Embryophyta</taxon>
        <taxon>Tracheophyta</taxon>
        <taxon>Spermatophyta</taxon>
        <taxon>Magnoliopsida</taxon>
        <taxon>Ranunculales</taxon>
        <taxon>Menispermaceae</taxon>
        <taxon>Menispermoideae</taxon>
        <taxon>Cissampelideae</taxon>
        <taxon>Stephania</taxon>
    </lineage>
</organism>
<comment type="caution">
    <text evidence="6">The sequence shown here is derived from an EMBL/GenBank/DDBJ whole genome shotgun (WGS) entry which is preliminary data.</text>
</comment>
<sequence length="386" mass="43332">MASFTCQNHQTIFMYTIIFFILSSATASVTTAPTTPKPRKFTKIFAFGDSYTDTGNTRPGSGPSGFLHASSSPYGTTFFRRPTRRYSDGRLVIDFVAEALSLPYLPPYIDLKADTFHGVNFAVAGSTAINHEFFVKNNMTLNITPQSIQTELSWFHKFLENHSCREANSTQCRELMDDALFWIGEIGVNDYAYTIGSDVSFETIQPLAINSVISFLEALLRTGAKYVVVQGLPPTGCLPLTLILASPDDRDDVRCVKTVNELMKKHNYILQAKLMHLRKQFPNAIISYADFWSAYHVVMKHSHRFKFKEPFKTCCGTGGGDYNYDPFTTCGSPNVSKACPNPSEYINWDGVHLTEAMYKLISNMFLHGPFAHPPFDLLLGHKRNES</sequence>
<keyword evidence="5" id="KW-1133">Transmembrane helix</keyword>
<evidence type="ECO:0000256" key="5">
    <source>
        <dbReference type="SAM" id="Phobius"/>
    </source>
</evidence>
<gene>
    <name evidence="6" type="ORF">Sjap_016365</name>
</gene>
<dbReference type="PANTHER" id="PTHR22835:SF557">
    <property type="entry name" value="LIPASE_HYDROLASE FAMILY PROTEIN, PUTATIVE, EXPRESSED-RELATED"/>
    <property type="match status" value="1"/>
</dbReference>
<keyword evidence="5" id="KW-0472">Membrane</keyword>
<dbReference type="AlphaFoldDB" id="A0AAP0IKY0"/>
<dbReference type="InterPro" id="IPR036514">
    <property type="entry name" value="SGNH_hydro_sf"/>
</dbReference>
<dbReference type="CDD" id="cd01837">
    <property type="entry name" value="SGNH_plant_lipase_like"/>
    <property type="match status" value="1"/>
</dbReference>
<reference evidence="6 7" key="1">
    <citation type="submission" date="2024-01" db="EMBL/GenBank/DDBJ databases">
        <title>Genome assemblies of Stephania.</title>
        <authorList>
            <person name="Yang L."/>
        </authorList>
    </citation>
    <scope>NUCLEOTIDE SEQUENCE [LARGE SCALE GENOMIC DNA]</scope>
    <source>
        <strain evidence="6">QJT</strain>
        <tissue evidence="6">Leaf</tissue>
    </source>
</reference>
<feature type="transmembrane region" description="Helical" evidence="5">
    <location>
        <begin position="12"/>
        <end position="32"/>
    </location>
</feature>
<name>A0AAP0IKY0_9MAGN</name>
<dbReference type="InterPro" id="IPR035669">
    <property type="entry name" value="SGNH_plant_lipase-like"/>
</dbReference>
<protein>
    <submittedName>
        <fullName evidence="6">Uncharacterized protein</fullName>
    </submittedName>
</protein>
<comment type="similarity">
    <text evidence="1">Belongs to the 'GDSL' lipolytic enzyme family.</text>
</comment>
<keyword evidence="2" id="KW-0732">Signal</keyword>
<evidence type="ECO:0000256" key="2">
    <source>
        <dbReference type="ARBA" id="ARBA00022729"/>
    </source>
</evidence>
<dbReference type="Proteomes" id="UP001417504">
    <property type="component" value="Unassembled WGS sequence"/>
</dbReference>
<evidence type="ECO:0000256" key="4">
    <source>
        <dbReference type="ARBA" id="ARBA00023180"/>
    </source>
</evidence>
<dbReference type="EMBL" id="JBBNAE010000006">
    <property type="protein sequence ID" value="KAK9117418.1"/>
    <property type="molecule type" value="Genomic_DNA"/>
</dbReference>
<accession>A0AAP0IKY0</accession>
<keyword evidence="4" id="KW-0325">Glycoprotein</keyword>